<comment type="caution">
    <text evidence="2">The sequence shown here is derived from an EMBL/GenBank/DDBJ whole genome shotgun (WGS) entry which is preliminary data.</text>
</comment>
<gene>
    <name evidence="2" type="ORF">IF1G_09264</name>
</gene>
<dbReference type="Proteomes" id="UP000315783">
    <property type="component" value="Unassembled WGS sequence"/>
</dbReference>
<feature type="region of interest" description="Disordered" evidence="1">
    <location>
        <begin position="169"/>
        <end position="196"/>
    </location>
</feature>
<dbReference type="Pfam" id="PF08641">
    <property type="entry name" value="Mis14"/>
    <property type="match status" value="1"/>
</dbReference>
<feature type="compositionally biased region" description="Basic and acidic residues" evidence="1">
    <location>
        <begin position="169"/>
        <end position="185"/>
    </location>
</feature>
<protein>
    <submittedName>
        <fullName evidence="2">Kinetochore protein mis14</fullName>
    </submittedName>
</protein>
<dbReference type="AlphaFoldDB" id="A0A545VQL1"/>
<evidence type="ECO:0000313" key="3">
    <source>
        <dbReference type="Proteomes" id="UP000315783"/>
    </source>
</evidence>
<sequence length="249" mass="26906">MDDSEDGQRRIELASDKDFAFLIANVRAAAAEHLHAAFPPQSNGGEDELRDEIEAIVDDYIDRTFTLAAPNLSINGLPVNPADFIKPARKAGGGGGRKSSIPPVLLPEDGSVAYEPFDADKRQRVADLVSEEERLLEQVAAMKRAVPADVAARMAAQLDAAAARDEAQLQRGLDAARERRQSLHDNDDDEDAGKNGSALLLAPLQRQEGVEEGFRGAVAALGRLKRDMPSVVAKMERARVAGEYVRDAQ</sequence>
<dbReference type="InterPro" id="IPR013950">
    <property type="entry name" value="Mis14/Nsl1"/>
</dbReference>
<evidence type="ECO:0000313" key="2">
    <source>
        <dbReference type="EMBL" id="TQV92192.1"/>
    </source>
</evidence>
<dbReference type="STRING" id="43265.A0A545VQL1"/>
<dbReference type="GO" id="GO:0000070">
    <property type="term" value="P:mitotic sister chromatid segregation"/>
    <property type="evidence" value="ECO:0007669"/>
    <property type="project" value="InterPro"/>
</dbReference>
<name>A0A545VQL1_9HYPO</name>
<accession>A0A545VQL1</accession>
<keyword evidence="3" id="KW-1185">Reference proteome</keyword>
<evidence type="ECO:0000256" key="1">
    <source>
        <dbReference type="SAM" id="MobiDB-lite"/>
    </source>
</evidence>
<dbReference type="OrthoDB" id="2135762at2759"/>
<dbReference type="PANTHER" id="PTHR31749:SF3">
    <property type="entry name" value="KINETOCHORE-ASSOCIATED PROTEIN NSL1 HOMOLOG"/>
    <property type="match status" value="1"/>
</dbReference>
<proteinExistence type="predicted"/>
<organism evidence="2 3">
    <name type="scientific">Cordyceps javanica</name>
    <dbReference type="NCBI Taxonomy" id="43265"/>
    <lineage>
        <taxon>Eukaryota</taxon>
        <taxon>Fungi</taxon>
        <taxon>Dikarya</taxon>
        <taxon>Ascomycota</taxon>
        <taxon>Pezizomycotina</taxon>
        <taxon>Sordariomycetes</taxon>
        <taxon>Hypocreomycetidae</taxon>
        <taxon>Hypocreales</taxon>
        <taxon>Cordycipitaceae</taxon>
        <taxon>Cordyceps</taxon>
    </lineage>
</organism>
<dbReference type="EMBL" id="SPUK01000016">
    <property type="protein sequence ID" value="TQV92192.1"/>
    <property type="molecule type" value="Genomic_DNA"/>
</dbReference>
<reference evidence="2 3" key="1">
    <citation type="journal article" date="2019" name="Appl. Microbiol. Biotechnol.">
        <title>Genome sequence of Isaria javanica and comparative genome analysis insights into family S53 peptidase evolution in fungal entomopathogens.</title>
        <authorList>
            <person name="Lin R."/>
            <person name="Zhang X."/>
            <person name="Xin B."/>
            <person name="Zou M."/>
            <person name="Gao Y."/>
            <person name="Qin F."/>
            <person name="Hu Q."/>
            <person name="Xie B."/>
            <person name="Cheng X."/>
        </authorList>
    </citation>
    <scope>NUCLEOTIDE SEQUENCE [LARGE SCALE GENOMIC DNA]</scope>
    <source>
        <strain evidence="2 3">IJ1G</strain>
    </source>
</reference>
<dbReference type="GO" id="GO:0000444">
    <property type="term" value="C:MIS12/MIND type complex"/>
    <property type="evidence" value="ECO:0007669"/>
    <property type="project" value="TreeGrafter"/>
</dbReference>
<dbReference type="PANTHER" id="PTHR31749">
    <property type="entry name" value="KINETOCHORE-ASSOCIATED PROTEIN NSL1 HOMOLOG"/>
    <property type="match status" value="1"/>
</dbReference>